<dbReference type="GO" id="GO:0004896">
    <property type="term" value="F:cytokine receptor activity"/>
    <property type="evidence" value="ECO:0007669"/>
    <property type="project" value="TreeGrafter"/>
</dbReference>
<dbReference type="PANTHER" id="PTHR23037">
    <property type="entry name" value="CYTOKINE RECEPTOR"/>
    <property type="match status" value="1"/>
</dbReference>
<evidence type="ECO:0000256" key="7">
    <source>
        <dbReference type="ARBA" id="ARBA00023180"/>
    </source>
</evidence>
<evidence type="ECO:0000256" key="3">
    <source>
        <dbReference type="ARBA" id="ARBA00022729"/>
    </source>
</evidence>
<dbReference type="Gene3D" id="2.60.40.10">
    <property type="entry name" value="Immunoglobulins"/>
    <property type="match status" value="1"/>
</dbReference>
<dbReference type="InterPro" id="IPR013783">
    <property type="entry name" value="Ig-like_fold"/>
</dbReference>
<keyword evidence="7" id="KW-0325">Glycoprotein</keyword>
<evidence type="ECO:0000256" key="6">
    <source>
        <dbReference type="ARBA" id="ARBA00023170"/>
    </source>
</evidence>
<keyword evidence="4 8" id="KW-1133">Transmembrane helix</keyword>
<evidence type="ECO:0000256" key="5">
    <source>
        <dbReference type="ARBA" id="ARBA00023136"/>
    </source>
</evidence>
<dbReference type="GO" id="GO:0046427">
    <property type="term" value="P:positive regulation of receptor signaling pathway via JAK-STAT"/>
    <property type="evidence" value="ECO:0007669"/>
    <property type="project" value="TreeGrafter"/>
</dbReference>
<dbReference type="SUPFAM" id="SSF49265">
    <property type="entry name" value="Fibronectin type III"/>
    <property type="match status" value="1"/>
</dbReference>
<evidence type="ECO:0000313" key="10">
    <source>
        <dbReference type="Proteomes" id="UP001142489"/>
    </source>
</evidence>
<name>A0A9Q1B4B8_9SAUR</name>
<dbReference type="InterPro" id="IPR003961">
    <property type="entry name" value="FN3_dom"/>
</dbReference>
<protein>
    <recommendedName>
        <fullName evidence="11">Interleukin-7 receptor subunit alpha</fullName>
    </recommendedName>
</protein>
<keyword evidence="10" id="KW-1185">Reference proteome</keyword>
<keyword evidence="3" id="KW-0732">Signal</keyword>
<comment type="caution">
    <text evidence="9">The sequence shown here is derived from an EMBL/GenBank/DDBJ whole genome shotgun (WGS) entry which is preliminary data.</text>
</comment>
<dbReference type="AlphaFoldDB" id="A0A9Q1B4B8"/>
<dbReference type="EMBL" id="JAPFRF010000004">
    <property type="protein sequence ID" value="KAJ7335056.1"/>
    <property type="molecule type" value="Genomic_DNA"/>
</dbReference>
<evidence type="ECO:0000256" key="2">
    <source>
        <dbReference type="ARBA" id="ARBA00022692"/>
    </source>
</evidence>
<reference evidence="9" key="1">
    <citation type="journal article" date="2023" name="DNA Res.">
        <title>Chromosome-level genome assembly of Phrynocephalus forsythii using third-generation DNA sequencing and Hi-C analysis.</title>
        <authorList>
            <person name="Qi Y."/>
            <person name="Zhao W."/>
            <person name="Zhao Y."/>
            <person name="Niu C."/>
            <person name="Cao S."/>
            <person name="Zhang Y."/>
        </authorList>
    </citation>
    <scope>NUCLEOTIDE SEQUENCE</scope>
    <source>
        <tissue evidence="9">Muscle</tissue>
    </source>
</reference>
<evidence type="ECO:0008006" key="11">
    <source>
        <dbReference type="Google" id="ProtNLM"/>
    </source>
</evidence>
<dbReference type="InterPro" id="IPR036116">
    <property type="entry name" value="FN3_sf"/>
</dbReference>
<evidence type="ECO:0000256" key="8">
    <source>
        <dbReference type="SAM" id="Phobius"/>
    </source>
</evidence>
<dbReference type="OrthoDB" id="8611929at2759"/>
<evidence type="ECO:0000256" key="1">
    <source>
        <dbReference type="ARBA" id="ARBA00004479"/>
    </source>
</evidence>
<keyword evidence="2 8" id="KW-0812">Transmembrane</keyword>
<proteinExistence type="predicted"/>
<accession>A0A9Q1B4B8</accession>
<evidence type="ECO:0000313" key="9">
    <source>
        <dbReference type="EMBL" id="KAJ7335056.1"/>
    </source>
</evidence>
<comment type="subcellular location">
    <subcellularLocation>
        <location evidence="1">Membrane</location>
        <topology evidence="1">Single-pass type I membrane protein</topology>
    </subcellularLocation>
</comment>
<dbReference type="CDD" id="cd00063">
    <property type="entry name" value="FN3"/>
    <property type="match status" value="1"/>
</dbReference>
<organism evidence="9 10">
    <name type="scientific">Phrynocephalus forsythii</name>
    <dbReference type="NCBI Taxonomy" id="171643"/>
    <lineage>
        <taxon>Eukaryota</taxon>
        <taxon>Metazoa</taxon>
        <taxon>Chordata</taxon>
        <taxon>Craniata</taxon>
        <taxon>Vertebrata</taxon>
        <taxon>Euteleostomi</taxon>
        <taxon>Lepidosauria</taxon>
        <taxon>Squamata</taxon>
        <taxon>Bifurcata</taxon>
        <taxon>Unidentata</taxon>
        <taxon>Episquamata</taxon>
        <taxon>Toxicofera</taxon>
        <taxon>Iguania</taxon>
        <taxon>Acrodonta</taxon>
        <taxon>Agamidae</taxon>
        <taxon>Agaminae</taxon>
        <taxon>Phrynocephalus</taxon>
    </lineage>
</organism>
<sequence>MRILYHKISQALGLLVDNEKGAAVQIEVVEEGSLTMPTAMLAKGCCPNNYSPRMSWREEKTQEPGNAGQLQHCPLLPPYEEHLHVVPADSGSGASLGYESCAADEIDTSFECFTQMIVPWKIYLICNATKAEKYPKEADITFIAKSRQCRMKTLWVSNCSLKAGDTVFPVNVCLNIMLTEQQCRDCQEVQLEHIVKPEPPFALRITYQGNANEYSVEFSTISMEGLLLKGRLMYQLAYRQENTSSWITKESEYIPITLLGKELQPGATYEVKVRSRPHGSYYKGLWSEWSSSEYMKIRAEIRDYTIITMSVSIVAYLLLLILIILILVFWKTRIKPILWPTIPNHEKTMDKFCKRLSKNSVASFFNPENLGYVHIHKVDSIQAKPEMDHLQPSSLLRDAHVPQVPSNGLEQKNNLTHINQGWLKLSLLYEGMKPAELQNKHLGRSKHVPSGDLFIDANLCDDSADSSPDSQCSVTDDVSCSSTSSVDPTVLYELQADPGHRSCAHSETRVQNIEEAYVTMASFSENRGNS</sequence>
<evidence type="ECO:0000256" key="4">
    <source>
        <dbReference type="ARBA" id="ARBA00022989"/>
    </source>
</evidence>
<keyword evidence="5 8" id="KW-0472">Membrane</keyword>
<gene>
    <name evidence="9" type="ORF">JRQ81_012997</name>
</gene>
<dbReference type="GO" id="GO:0009897">
    <property type="term" value="C:external side of plasma membrane"/>
    <property type="evidence" value="ECO:0007669"/>
    <property type="project" value="TreeGrafter"/>
</dbReference>
<dbReference type="Proteomes" id="UP001142489">
    <property type="component" value="Unassembled WGS sequence"/>
</dbReference>
<feature type="transmembrane region" description="Helical" evidence="8">
    <location>
        <begin position="304"/>
        <end position="330"/>
    </location>
</feature>
<keyword evidence="6" id="KW-0675">Receptor</keyword>
<dbReference type="GO" id="GO:0030097">
    <property type="term" value="P:hemopoiesis"/>
    <property type="evidence" value="ECO:0007669"/>
    <property type="project" value="TreeGrafter"/>
</dbReference>
<dbReference type="PANTHER" id="PTHR23037:SF27">
    <property type="entry name" value="INTERLEUKIN-7 RECEPTOR SUBUNIT ALPHA"/>
    <property type="match status" value="1"/>
</dbReference>